<reference evidence="2" key="2">
    <citation type="submission" date="2008-04" db="EMBL/GenBank/DDBJ databases">
        <title>Draft genome sequence of Providencia stuartii(ATCC 25827).</title>
        <authorList>
            <person name="Sudarsanam P."/>
            <person name="Ley R."/>
            <person name="Guruge J."/>
            <person name="Turnbaugh P.J."/>
            <person name="Mahowald M."/>
            <person name="Liep D."/>
            <person name="Gordon J."/>
        </authorList>
    </citation>
    <scope>NUCLEOTIDE SEQUENCE [LARGE SCALE GENOMIC DNA]</scope>
    <source>
        <strain evidence="2">ATCC 25827</strain>
    </source>
</reference>
<evidence type="ECO:0000313" key="1">
    <source>
        <dbReference type="EMBL" id="EDU58674.1"/>
    </source>
</evidence>
<reference evidence="2" key="1">
    <citation type="submission" date="2008-04" db="EMBL/GenBank/DDBJ databases">
        <title>Draft genome sequence of Providencia stuartii (ATCC 25827).</title>
        <authorList>
            <person name="Sudarsanam P."/>
            <person name="Ley R."/>
            <person name="Guruge J."/>
            <person name="Turnbaugh P.J."/>
            <person name="Mahowald M."/>
            <person name="Liep D."/>
            <person name="Gordon J."/>
        </authorList>
    </citation>
    <scope>NUCLEOTIDE SEQUENCE [LARGE SCALE GENOMIC DNA]</scope>
    <source>
        <strain evidence="2">ATCC 25827</strain>
    </source>
</reference>
<proteinExistence type="predicted"/>
<sequence>MVRAYAEEKNMRADQYIAYCSVRALKREKDRSLLRKMSYVKYWVLCNQQGAEVIRETQVDDFIEQLRRYLNITRNSQYYFNQQQQIVITCDKPTSIVLTLEWADESAIFVESVSEQSLSSLQNEGNNLQAFLLTLQKIEQLAEQIGETGFAAIFKSQAEKLQKPVEDNEMLCERLFDVACGAWVFGGMGSWNDSSPFLAYEKGLEAEYDRLTNELYHHINLALRYSANQCACDPLN</sequence>
<accession>A0AA86YXJ3</accession>
<evidence type="ECO:0000313" key="2">
    <source>
        <dbReference type="Proteomes" id="UP000004506"/>
    </source>
</evidence>
<organism evidence="1 2">
    <name type="scientific">Providencia stuartii ATCC 25827</name>
    <dbReference type="NCBI Taxonomy" id="471874"/>
    <lineage>
        <taxon>Bacteria</taxon>
        <taxon>Pseudomonadati</taxon>
        <taxon>Pseudomonadota</taxon>
        <taxon>Gammaproteobacteria</taxon>
        <taxon>Enterobacterales</taxon>
        <taxon>Morganellaceae</taxon>
        <taxon>Providencia</taxon>
    </lineage>
</organism>
<name>A0AA86YXJ3_PROST</name>
<protein>
    <submittedName>
        <fullName evidence="1">Uncharacterized protein</fullName>
    </submittedName>
</protein>
<comment type="caution">
    <text evidence="1">The sequence shown here is derived from an EMBL/GenBank/DDBJ whole genome shotgun (WGS) entry which is preliminary data.</text>
</comment>
<gene>
    <name evidence="1" type="ORF">PROSTU_01851</name>
</gene>
<dbReference type="AlphaFoldDB" id="A0AA86YXJ3"/>
<reference evidence="1 2" key="3">
    <citation type="submission" date="2008-05" db="EMBL/GenBank/DDBJ databases">
        <authorList>
            <person name="Fulton L."/>
            <person name="Clifton S."/>
            <person name="Fulton B."/>
            <person name="Xu J."/>
            <person name="Minx P."/>
            <person name="Pepin K.H."/>
            <person name="Johnson M."/>
            <person name="Thiruvilangam P."/>
            <person name="Bhonagiri V."/>
            <person name="Nash W.E."/>
            <person name="Mardis E.R."/>
            <person name="Wilson R.K."/>
        </authorList>
    </citation>
    <scope>NUCLEOTIDE SEQUENCE [LARGE SCALE GENOMIC DNA]</scope>
    <source>
        <strain evidence="1 2">ATCC 25827</strain>
    </source>
</reference>
<dbReference type="Proteomes" id="UP000004506">
    <property type="component" value="Unassembled WGS sequence"/>
</dbReference>
<dbReference type="EMBL" id="ABJD02000101">
    <property type="protein sequence ID" value="EDU58674.1"/>
    <property type="molecule type" value="Genomic_DNA"/>
</dbReference>